<dbReference type="KEGG" id="psoj:PHYSODRAFT_387633"/>
<dbReference type="InterPro" id="IPR008775">
    <property type="entry name" value="Phytyl_CoA_dOase-like"/>
</dbReference>
<evidence type="ECO:0000313" key="2">
    <source>
        <dbReference type="EMBL" id="EGZ12542.1"/>
    </source>
</evidence>
<dbReference type="Proteomes" id="UP000002640">
    <property type="component" value="Unassembled WGS sequence"/>
</dbReference>
<dbReference type="SUPFAM" id="SSF51197">
    <property type="entry name" value="Clavaminate synthase-like"/>
    <property type="match status" value="1"/>
</dbReference>
<comment type="cofactor">
    <cofactor evidence="1">
        <name>Fe cation</name>
        <dbReference type="ChEBI" id="CHEBI:24875"/>
    </cofactor>
</comment>
<protein>
    <recommendedName>
        <fullName evidence="4">Phytanoyl-CoA dioxygenase</fullName>
    </recommendedName>
</protein>
<dbReference type="AlphaFoldDB" id="G4ZXC6"/>
<dbReference type="GeneID" id="20650982"/>
<keyword evidence="3" id="KW-1185">Reference proteome</keyword>
<reference evidence="2 3" key="1">
    <citation type="journal article" date="2006" name="Science">
        <title>Phytophthora genome sequences uncover evolutionary origins and mechanisms of pathogenesis.</title>
        <authorList>
            <person name="Tyler B.M."/>
            <person name="Tripathy S."/>
            <person name="Zhang X."/>
            <person name="Dehal P."/>
            <person name="Jiang R.H."/>
            <person name="Aerts A."/>
            <person name="Arredondo F.D."/>
            <person name="Baxter L."/>
            <person name="Bensasson D."/>
            <person name="Beynon J.L."/>
            <person name="Chapman J."/>
            <person name="Damasceno C.M."/>
            <person name="Dorrance A.E."/>
            <person name="Dou D."/>
            <person name="Dickerman A.W."/>
            <person name="Dubchak I.L."/>
            <person name="Garbelotto M."/>
            <person name="Gijzen M."/>
            <person name="Gordon S.G."/>
            <person name="Govers F."/>
            <person name="Grunwald N.J."/>
            <person name="Huang W."/>
            <person name="Ivors K.L."/>
            <person name="Jones R.W."/>
            <person name="Kamoun S."/>
            <person name="Krampis K."/>
            <person name="Lamour K.H."/>
            <person name="Lee M.K."/>
            <person name="McDonald W.H."/>
            <person name="Medina M."/>
            <person name="Meijer H.J."/>
            <person name="Nordberg E.K."/>
            <person name="Maclean D.J."/>
            <person name="Ospina-Giraldo M.D."/>
            <person name="Morris P.F."/>
            <person name="Phuntumart V."/>
            <person name="Putnam N.H."/>
            <person name="Rash S."/>
            <person name="Rose J.K."/>
            <person name="Sakihama Y."/>
            <person name="Salamov A.A."/>
            <person name="Savidor A."/>
            <person name="Scheuring C.F."/>
            <person name="Smith B.M."/>
            <person name="Sobral B.W."/>
            <person name="Terry A."/>
            <person name="Torto-Alalibo T.A."/>
            <person name="Win J."/>
            <person name="Xu Z."/>
            <person name="Zhang H."/>
            <person name="Grigoriev I.V."/>
            <person name="Rokhsar D.S."/>
            <person name="Boore J.L."/>
        </authorList>
    </citation>
    <scope>NUCLEOTIDE SEQUENCE [LARGE SCALE GENOMIC DNA]</scope>
    <source>
        <strain evidence="2 3">P6497</strain>
    </source>
</reference>
<dbReference type="PANTHER" id="PTHR20883">
    <property type="entry name" value="PHYTANOYL-COA DIOXYGENASE DOMAIN CONTAINING 1"/>
    <property type="match status" value="1"/>
</dbReference>
<dbReference type="RefSeq" id="XP_009532875.1">
    <property type="nucleotide sequence ID" value="XM_009534580.1"/>
</dbReference>
<feature type="non-terminal residue" evidence="2">
    <location>
        <position position="230"/>
    </location>
</feature>
<dbReference type="SMR" id="G4ZXC6"/>
<dbReference type="OMA" id="AMCVHRD"/>
<dbReference type="PANTHER" id="PTHR20883:SF46">
    <property type="entry name" value="PHYTANOYL-COA HYDROXYLASE"/>
    <property type="match status" value="1"/>
</dbReference>
<evidence type="ECO:0000256" key="1">
    <source>
        <dbReference type="ARBA" id="ARBA00001962"/>
    </source>
</evidence>
<dbReference type="Pfam" id="PF05721">
    <property type="entry name" value="PhyH"/>
    <property type="match status" value="1"/>
</dbReference>
<evidence type="ECO:0008006" key="4">
    <source>
        <dbReference type="Google" id="ProtNLM"/>
    </source>
</evidence>
<name>G4ZXC6_PHYSP</name>
<sequence>MTTKRSRPSPPSTESSLLDVFATRGWVCVRDLLSPPELRVLQDECDALYARQSAEAIAAQGCVLDVMAQCPMRDSDSARVDSRSYLTARAKQLKSIEDNPQVFASLLFEKLPTIAAQLSAGCMGTEVETPTEVFFFNEHYVVKPPKSHVEFRWHRDDDEQLAMCVHRETIAPYVSAWCALDDVTEENGALQFVSLDGSSTLDEDEKDQLQRRASEPVAAKAGDVLFFLSN</sequence>
<accession>G4ZXC6</accession>
<dbReference type="InParanoid" id="G4ZXC6"/>
<dbReference type="EMBL" id="JH159157">
    <property type="protein sequence ID" value="EGZ12542.1"/>
    <property type="molecule type" value="Genomic_DNA"/>
</dbReference>
<proteinExistence type="predicted"/>
<dbReference type="Gene3D" id="2.60.120.620">
    <property type="entry name" value="q2cbj1_9rhob like domain"/>
    <property type="match status" value="1"/>
</dbReference>
<evidence type="ECO:0000313" key="3">
    <source>
        <dbReference type="Proteomes" id="UP000002640"/>
    </source>
</evidence>
<gene>
    <name evidence="2" type="ORF">PHYSODRAFT_387633</name>
</gene>
<organism evidence="2 3">
    <name type="scientific">Phytophthora sojae (strain P6497)</name>
    <name type="common">Soybean stem and root rot agent</name>
    <name type="synonym">Phytophthora megasperma f. sp. glycines</name>
    <dbReference type="NCBI Taxonomy" id="1094619"/>
    <lineage>
        <taxon>Eukaryota</taxon>
        <taxon>Sar</taxon>
        <taxon>Stramenopiles</taxon>
        <taxon>Oomycota</taxon>
        <taxon>Peronosporomycetes</taxon>
        <taxon>Peronosporales</taxon>
        <taxon>Peronosporaceae</taxon>
        <taxon>Phytophthora</taxon>
    </lineage>
</organism>